<dbReference type="PANTHER" id="PTHR45786:SF75">
    <property type="entry name" value="ATP-DEPENDENT DNA HELICASE"/>
    <property type="match status" value="1"/>
</dbReference>
<reference evidence="2 3" key="1">
    <citation type="submission" date="2024-01" db="EMBL/GenBank/DDBJ databases">
        <title>The complete chloroplast genome sequence of Lithospermum erythrorhizon: insights into the phylogenetic relationship among Boraginaceae species and the maternal lineages of purple gromwells.</title>
        <authorList>
            <person name="Okada T."/>
            <person name="Watanabe K."/>
        </authorList>
    </citation>
    <scope>NUCLEOTIDE SEQUENCE [LARGE SCALE GENOMIC DNA]</scope>
</reference>
<feature type="domain" description="Helitron helicase-like" evidence="1">
    <location>
        <begin position="2"/>
        <end position="146"/>
    </location>
</feature>
<keyword evidence="3" id="KW-1185">Reference proteome</keyword>
<dbReference type="InterPro" id="IPR025476">
    <property type="entry name" value="Helitron_helicase-like"/>
</dbReference>
<name>A0AAV3Q511_LITER</name>
<dbReference type="PANTHER" id="PTHR45786">
    <property type="entry name" value="DNA BINDING PROTEIN-LIKE"/>
    <property type="match status" value="1"/>
</dbReference>
<gene>
    <name evidence="2" type="ORF">LIER_14612</name>
</gene>
<dbReference type="AlphaFoldDB" id="A0AAV3Q511"/>
<protein>
    <recommendedName>
        <fullName evidence="1">Helitron helicase-like domain-containing protein</fullName>
    </recommendedName>
</protein>
<accession>A0AAV3Q511</accession>
<dbReference type="EMBL" id="BAABME010003080">
    <property type="protein sequence ID" value="GAA0157317.1"/>
    <property type="molecule type" value="Genomic_DNA"/>
</dbReference>
<comment type="caution">
    <text evidence="2">The sequence shown here is derived from an EMBL/GenBank/DDBJ whole genome shotgun (WGS) entry which is preliminary data.</text>
</comment>
<evidence type="ECO:0000313" key="3">
    <source>
        <dbReference type="Proteomes" id="UP001454036"/>
    </source>
</evidence>
<evidence type="ECO:0000313" key="2">
    <source>
        <dbReference type="EMBL" id="GAA0157317.1"/>
    </source>
</evidence>
<organism evidence="2 3">
    <name type="scientific">Lithospermum erythrorhizon</name>
    <name type="common">Purple gromwell</name>
    <name type="synonym">Lithospermum officinale var. erythrorhizon</name>
    <dbReference type="NCBI Taxonomy" id="34254"/>
    <lineage>
        <taxon>Eukaryota</taxon>
        <taxon>Viridiplantae</taxon>
        <taxon>Streptophyta</taxon>
        <taxon>Embryophyta</taxon>
        <taxon>Tracheophyta</taxon>
        <taxon>Spermatophyta</taxon>
        <taxon>Magnoliopsida</taxon>
        <taxon>eudicotyledons</taxon>
        <taxon>Gunneridae</taxon>
        <taxon>Pentapetalae</taxon>
        <taxon>asterids</taxon>
        <taxon>lamiids</taxon>
        <taxon>Boraginales</taxon>
        <taxon>Boraginaceae</taxon>
        <taxon>Boraginoideae</taxon>
        <taxon>Lithospermeae</taxon>
        <taxon>Lithospermum</taxon>
    </lineage>
</organism>
<evidence type="ECO:0000259" key="1">
    <source>
        <dbReference type="Pfam" id="PF14214"/>
    </source>
</evidence>
<proteinExistence type="predicted"/>
<dbReference type="Pfam" id="PF14214">
    <property type="entry name" value="Helitron_like_N"/>
    <property type="match status" value="1"/>
</dbReference>
<sequence>MRLSYLSNNQKSLRVDYYKGVVDSVVSGVRKGGKVGTRVYLPPSFIGGPRDMRQRYLDSMSLVQAFGRPDIFFTMTCNCNWVEIKECLAPGEEVQNRPDLVVHVFKAKLTVLQERITKENFFGQVESIVHVVEFQKRGLPHAHFLVILKSCSKLLSPEAFDRFVSAELPNPLEDPYLYSLVVKHMMHGPCGDLNPTNVYGKCKNNYPKQFSDTTVMGKGAILFTEGEITVDLQLSVVKF</sequence>
<dbReference type="Proteomes" id="UP001454036">
    <property type="component" value="Unassembled WGS sequence"/>
</dbReference>